<dbReference type="VEuPathDB" id="TriTrypDB:LtaPh_2014401"/>
<feature type="compositionally biased region" description="Polar residues" evidence="1">
    <location>
        <begin position="509"/>
        <end position="519"/>
    </location>
</feature>
<feature type="compositionally biased region" description="Polar residues" evidence="1">
    <location>
        <begin position="790"/>
        <end position="801"/>
    </location>
</feature>
<dbReference type="AlphaFoldDB" id="A0A640KF25"/>
<feature type="region of interest" description="Disordered" evidence="1">
    <location>
        <begin position="780"/>
        <end position="829"/>
    </location>
</feature>
<feature type="region of interest" description="Disordered" evidence="1">
    <location>
        <begin position="147"/>
        <end position="195"/>
    </location>
</feature>
<organism evidence="2 3">
    <name type="scientific">Leishmania tarentolae</name>
    <name type="common">Sauroleishmania tarentolae</name>
    <dbReference type="NCBI Taxonomy" id="5689"/>
    <lineage>
        <taxon>Eukaryota</taxon>
        <taxon>Discoba</taxon>
        <taxon>Euglenozoa</taxon>
        <taxon>Kinetoplastea</taxon>
        <taxon>Metakinetoplastina</taxon>
        <taxon>Trypanosomatida</taxon>
        <taxon>Trypanosomatidae</taxon>
        <taxon>Leishmaniinae</taxon>
        <taxon>Leishmania</taxon>
        <taxon>lizard Leishmania</taxon>
    </lineage>
</organism>
<protein>
    <recommendedName>
        <fullName evidence="4">Ubiquitin-like domain-containing protein</fullName>
    </recommendedName>
</protein>
<name>A0A640KF25_LEITA</name>
<feature type="region of interest" description="Disordered" evidence="1">
    <location>
        <begin position="971"/>
        <end position="1051"/>
    </location>
</feature>
<gene>
    <name evidence="2" type="ORF">LtaPh_2014401</name>
</gene>
<feature type="region of interest" description="Disordered" evidence="1">
    <location>
        <begin position="495"/>
        <end position="534"/>
    </location>
</feature>
<feature type="compositionally biased region" description="Polar residues" evidence="1">
    <location>
        <begin position="1124"/>
        <end position="1133"/>
    </location>
</feature>
<dbReference type="EMBL" id="BLBS01000025">
    <property type="protein sequence ID" value="GET88203.1"/>
    <property type="molecule type" value="Genomic_DNA"/>
</dbReference>
<sequence>MASLLRRLRSWPPSLGLADSKDDSAADGMFLVRIIAFGEVFAVPVCKRTPVTVVLRHVMEVAVTEEQAAELGNVKATLYYKDTPLQLDATMKNIPHNAVLHLHLSVSTTSLIIRNRRHGAVSMLSDSHRRDVNTTVTMQPCLQSKRVAGSGCEGSGTPSSNRLSSGSAGLSSEVSPNTERQESPGVARLGSNSDPASSAYHTMGLRGMATLPLMPFAPVTAAAGVDLAGEARYYYFVPCARAAMRTPIQLLSTQSRRCNSAVEFANNCRAPLVAVNPLDTAAIAAADPLLVSPLPSPPNATAIAAIDRFTETNDRYLFVYLRLPRDKASSCMSAAALNADRHILAESVEVDKVPAEALLDTTVSTVATTKSCAINAYAYRRLRVLRDFPVGTLRELFAVTAEHRLYVAHVEVEDERRTFHEMHVAPNTVFYFKRRVEGDSNVGMDQGGPQRSLTRERLCEHLAATAAVPQPLERATDDRSTERCANPRCIESVRPSEDRPFLPAPASVPSGTVPTSCTHSSSQSSANRCTTSSPLSVQGSMTAFHDGAAHNPNCDAEPSVCVEDDSTEAAAVTSPKPRYVVEGCEPTLSSAMAAEEAQRAAELAALRAEAETTAHQQSSQQCHRSTDHDGSLASILPNEIEAAGSEESCMDVDCCLADEGGEAAATTHTATRRDAASEAASVPEVTFPTAVAPPVVDAAPSQQTTRKAYRLHCCSPTAEEAEKADRGALHSEEEVKPKAACAIASTHSPGARRGSNLVAKMHALLRHRPKSTPVSEALTLPHHASEGPQPLSSTEVQQPTMDASEGPQPLSATEVQQPTMDASEGPQPLSATEVQQLTTDASEPLDTFAAPTDRVPLCAHQSGDEATDSKPKRRPSKESKNEPEAGMGETQASNDFPAVSRSISTGPSAAKTKVSHGDSFFHSLRRTPSSQHKANDAIKSSLPSKEAPITVSPAAASLLTPSTSEEVLMASRRDPAYLGSTETSKEAAEANQSTTTAWTPLPAARAGATAGSAEQEKTEMGDAPGQSKVGPENANTSRGSGVSYSQRKRHASMSALCQPVAFLGSDPREEDSTPLPAETAQVAEDISRTLEPAVLSSTRIPTPRDAHIPVSILVSTTKGRRSGRQSNNCTPESCSPEHVNEAPSQSQHKEESSPPGYSVESPSNAHRLRITLRDPEDFTRFHYGVPVEPDCPVGVLREWLAAIPPQSSAAGEGTPNLCDKKRYGIFLGDTHLPEEDSITFAEVTCGRNDNVFSIRPL</sequence>
<reference evidence="2" key="1">
    <citation type="submission" date="2019-11" db="EMBL/GenBank/DDBJ databases">
        <title>Leishmania tarentolae CDS.</title>
        <authorList>
            <person name="Goto Y."/>
            <person name="Yamagishi J."/>
        </authorList>
    </citation>
    <scope>NUCLEOTIDE SEQUENCE [LARGE SCALE GENOMIC DNA]</scope>
    <source>
        <strain evidence="2">Parrot Tar II</strain>
    </source>
</reference>
<feature type="region of interest" description="Disordered" evidence="1">
    <location>
        <begin position="859"/>
        <end position="947"/>
    </location>
</feature>
<feature type="compositionally biased region" description="Polar residues" evidence="1">
    <location>
        <begin position="810"/>
        <end position="820"/>
    </location>
</feature>
<accession>A0A640KF25</accession>
<feature type="compositionally biased region" description="Polar residues" evidence="1">
    <location>
        <begin position="1033"/>
        <end position="1045"/>
    </location>
</feature>
<proteinExistence type="predicted"/>
<dbReference type="Proteomes" id="UP000419144">
    <property type="component" value="Unassembled WGS sequence"/>
</dbReference>
<evidence type="ECO:0000313" key="3">
    <source>
        <dbReference type="Proteomes" id="UP000419144"/>
    </source>
</evidence>
<feature type="region of interest" description="Disordered" evidence="1">
    <location>
        <begin position="1094"/>
        <end position="1165"/>
    </location>
</feature>
<comment type="caution">
    <text evidence="2">The sequence shown here is derived from an EMBL/GenBank/DDBJ whole genome shotgun (WGS) entry which is preliminary data.</text>
</comment>
<evidence type="ECO:0008006" key="4">
    <source>
        <dbReference type="Google" id="ProtNLM"/>
    </source>
</evidence>
<feature type="compositionally biased region" description="Low complexity" evidence="1">
    <location>
        <begin position="159"/>
        <end position="175"/>
    </location>
</feature>
<feature type="compositionally biased region" description="Low complexity" evidence="1">
    <location>
        <begin position="1003"/>
        <end position="1013"/>
    </location>
</feature>
<evidence type="ECO:0000256" key="1">
    <source>
        <dbReference type="SAM" id="MobiDB-lite"/>
    </source>
</evidence>
<evidence type="ECO:0000313" key="2">
    <source>
        <dbReference type="EMBL" id="GET88203.1"/>
    </source>
</evidence>
<feature type="region of interest" description="Disordered" evidence="1">
    <location>
        <begin position="608"/>
        <end position="628"/>
    </location>
</feature>
<dbReference type="OrthoDB" id="267094at2759"/>
<keyword evidence="3" id="KW-1185">Reference proteome</keyword>